<keyword evidence="6" id="KW-0044">Antibiotic</keyword>
<dbReference type="Ensembl" id="ENSNVIT00000013267.1">
    <property type="protein sequence ID" value="ENSNVIP00000011321.1"/>
    <property type="gene ID" value="ENSNVIG00000008969.1"/>
</dbReference>
<accession>A0A8C7AN62</accession>
<evidence type="ECO:0000256" key="5">
    <source>
        <dbReference type="ARBA" id="ARBA00023157"/>
    </source>
</evidence>
<keyword evidence="9" id="KW-1185">Reference proteome</keyword>
<comment type="subcellular location">
    <subcellularLocation>
        <location evidence="1 6">Secreted</location>
    </subcellularLocation>
</comment>
<dbReference type="Proteomes" id="UP000694425">
    <property type="component" value="Unplaced"/>
</dbReference>
<keyword evidence="3 6" id="KW-0964">Secreted</keyword>
<evidence type="ECO:0000313" key="9">
    <source>
        <dbReference type="Proteomes" id="UP000694425"/>
    </source>
</evidence>
<dbReference type="GO" id="GO:0045087">
    <property type="term" value="P:innate immune response"/>
    <property type="evidence" value="ECO:0007669"/>
    <property type="project" value="InterPro"/>
</dbReference>
<keyword evidence="6" id="KW-0929">Antimicrobial</keyword>
<keyword evidence="4 6" id="KW-0732">Signal</keyword>
<evidence type="ECO:0000259" key="7">
    <source>
        <dbReference type="Pfam" id="PF13841"/>
    </source>
</evidence>
<feature type="chain" id="PRO_5034381614" description="Beta-defensin" evidence="6">
    <location>
        <begin position="18"/>
        <end position="57"/>
    </location>
</feature>
<dbReference type="AlphaFoldDB" id="A0A8C7AN62"/>
<comment type="similarity">
    <text evidence="2 6">Belongs to the beta-defensin family.</text>
</comment>
<evidence type="ECO:0000256" key="6">
    <source>
        <dbReference type="RuleBase" id="RU231113"/>
    </source>
</evidence>
<organism evidence="8 9">
    <name type="scientific">Neovison vison</name>
    <name type="common">American mink</name>
    <name type="synonym">Mustela vison</name>
    <dbReference type="NCBI Taxonomy" id="452646"/>
    <lineage>
        <taxon>Eukaryota</taxon>
        <taxon>Metazoa</taxon>
        <taxon>Chordata</taxon>
        <taxon>Craniata</taxon>
        <taxon>Vertebrata</taxon>
        <taxon>Euteleostomi</taxon>
        <taxon>Mammalia</taxon>
        <taxon>Eutheria</taxon>
        <taxon>Laurasiatheria</taxon>
        <taxon>Carnivora</taxon>
        <taxon>Caniformia</taxon>
        <taxon>Musteloidea</taxon>
        <taxon>Mustelidae</taxon>
        <taxon>Mustelinae</taxon>
        <taxon>Neogale</taxon>
    </lineage>
</organism>
<feature type="signal peptide" evidence="6">
    <location>
        <begin position="1"/>
        <end position="17"/>
    </location>
</feature>
<sequence>FLGFCFVIIIFFILSEFDIYKICGYGTARCRSRCKAEEFQIGACPDAYPCCLKKPTL</sequence>
<protein>
    <recommendedName>
        <fullName evidence="6">Beta-defensin</fullName>
    </recommendedName>
</protein>
<dbReference type="Pfam" id="PF13841">
    <property type="entry name" value="Defensin_beta_2"/>
    <property type="match status" value="1"/>
</dbReference>
<reference evidence="8" key="1">
    <citation type="submission" date="2025-08" db="UniProtKB">
        <authorList>
            <consortium name="Ensembl"/>
        </authorList>
    </citation>
    <scope>IDENTIFICATION</scope>
</reference>
<evidence type="ECO:0000313" key="8">
    <source>
        <dbReference type="Ensembl" id="ENSNVIP00000011321.1"/>
    </source>
</evidence>
<evidence type="ECO:0000256" key="1">
    <source>
        <dbReference type="ARBA" id="ARBA00004613"/>
    </source>
</evidence>
<reference evidence="8" key="2">
    <citation type="submission" date="2025-09" db="UniProtKB">
        <authorList>
            <consortium name="Ensembl"/>
        </authorList>
    </citation>
    <scope>IDENTIFICATION</scope>
</reference>
<proteinExistence type="inferred from homology"/>
<dbReference type="GO" id="GO:0042742">
    <property type="term" value="P:defense response to bacterium"/>
    <property type="evidence" value="ECO:0007669"/>
    <property type="project" value="UniProtKB-UniRule"/>
</dbReference>
<keyword evidence="6" id="KW-0211">Defensin</keyword>
<feature type="domain" description="Beta-defensin" evidence="7">
    <location>
        <begin position="22"/>
        <end position="51"/>
    </location>
</feature>
<dbReference type="InterPro" id="IPR025933">
    <property type="entry name" value="Beta_defensin_dom"/>
</dbReference>
<dbReference type="GO" id="GO:0005576">
    <property type="term" value="C:extracellular region"/>
    <property type="evidence" value="ECO:0007669"/>
    <property type="project" value="UniProtKB-SubCell"/>
</dbReference>
<evidence type="ECO:0000256" key="2">
    <source>
        <dbReference type="ARBA" id="ARBA00007371"/>
    </source>
</evidence>
<comment type="function">
    <text evidence="6">Has antibacterial activity.</text>
</comment>
<evidence type="ECO:0000256" key="3">
    <source>
        <dbReference type="ARBA" id="ARBA00022525"/>
    </source>
</evidence>
<name>A0A8C7AN62_NEOVI</name>
<dbReference type="GeneTree" id="ENSGT00940000165413"/>
<keyword evidence="5" id="KW-1015">Disulfide bond</keyword>
<evidence type="ECO:0000256" key="4">
    <source>
        <dbReference type="ARBA" id="ARBA00022729"/>
    </source>
</evidence>